<evidence type="ECO:0000256" key="1">
    <source>
        <dbReference type="SAM" id="MobiDB-lite"/>
    </source>
</evidence>
<dbReference type="Pfam" id="PF19775">
    <property type="entry name" value="DUF6261"/>
    <property type="match status" value="1"/>
</dbReference>
<feature type="compositionally biased region" description="Basic and acidic residues" evidence="1">
    <location>
        <begin position="228"/>
        <end position="263"/>
    </location>
</feature>
<dbReference type="Proteomes" id="UP000018872">
    <property type="component" value="Unassembled WGS sequence"/>
</dbReference>
<comment type="caution">
    <text evidence="2">The sequence shown here is derived from an EMBL/GenBank/DDBJ whole genome shotgun (WGS) entry which is preliminary data.</text>
</comment>
<accession>W2C951</accession>
<reference evidence="2 3" key="1">
    <citation type="submission" date="2013-11" db="EMBL/GenBank/DDBJ databases">
        <title>Single cell genomics of uncultured Tannerella BU063 (oral taxon 286).</title>
        <authorList>
            <person name="Beall C.J."/>
            <person name="Campbell A.G."/>
            <person name="Griffen A.L."/>
            <person name="Podar M."/>
            <person name="Leys E.J."/>
        </authorList>
    </citation>
    <scope>NUCLEOTIDE SEQUENCE [LARGE SCALE GENOMIC DNA]</scope>
    <source>
        <strain evidence="2">Cell 5</strain>
    </source>
</reference>
<feature type="compositionally biased region" description="Basic and acidic residues" evidence="1">
    <location>
        <begin position="273"/>
        <end position="285"/>
    </location>
</feature>
<dbReference type="PATRIC" id="fig|1410950.3.peg.2050"/>
<dbReference type="EMBL" id="AYYC01000732">
    <property type="protein sequence ID" value="ETK03645.1"/>
    <property type="molecule type" value="Genomic_DNA"/>
</dbReference>
<dbReference type="AlphaFoldDB" id="W2C951"/>
<gene>
    <name evidence="2" type="ORF">T229_13265</name>
</gene>
<organism evidence="2 3">
    <name type="scientific">Tannerella sp. oral taxon BU063 isolate Cell 5</name>
    <dbReference type="NCBI Taxonomy" id="1410950"/>
    <lineage>
        <taxon>Bacteria</taxon>
        <taxon>Pseudomonadati</taxon>
        <taxon>Bacteroidota</taxon>
        <taxon>Bacteroidia</taxon>
        <taxon>Bacteroidales</taxon>
        <taxon>Tannerellaceae</taxon>
        <taxon>Tannerella</taxon>
    </lineage>
</organism>
<evidence type="ECO:0000313" key="3">
    <source>
        <dbReference type="Proteomes" id="UP000018872"/>
    </source>
</evidence>
<name>W2C951_9BACT</name>
<feature type="region of interest" description="Disordered" evidence="1">
    <location>
        <begin position="217"/>
        <end position="296"/>
    </location>
</feature>
<proteinExistence type="predicted"/>
<evidence type="ECO:0000313" key="2">
    <source>
        <dbReference type="EMBL" id="ETK03645.1"/>
    </source>
</evidence>
<protein>
    <submittedName>
        <fullName evidence="2">Uncharacterized protein</fullName>
    </submittedName>
</protein>
<sequence length="296" mass="32927">MGMHVGLQEVLYGLIQPIAPEKILLEATDIPLWKADIDKEREVVRETKASEETEALAEKDAKRDEIITSLFQEIRLADKSLIEARKAAGHRLRLVVDTYKGLQRENLFEETGHVSGLLNDLDKPAAVADLTALGVKPLVEKLRTINGEFIALRDTRLKAKAAVNLPTGTSLRNKNDDTANQIFRHIEAAYLATTSDEDRKTISELIDQLNQALRDVKTTHRQSLAQKKAADKKPADPKQPKTPKEPKQPKDPKTPEQPKEPKQPETPQPPKPGGEKPKDPKKPGDDGNPDITLPEE</sequence>
<dbReference type="InterPro" id="IPR046228">
    <property type="entry name" value="DUF6261"/>
</dbReference>